<name>A0A4R7C4M2_9HYPH</name>
<keyword evidence="3" id="KW-1185">Reference proteome</keyword>
<dbReference type="AlphaFoldDB" id="A0A4R7C4M2"/>
<keyword evidence="1" id="KW-1133">Transmembrane helix</keyword>
<feature type="transmembrane region" description="Helical" evidence="1">
    <location>
        <begin position="6"/>
        <end position="28"/>
    </location>
</feature>
<proteinExistence type="predicted"/>
<keyword evidence="1" id="KW-0472">Membrane</keyword>
<dbReference type="EMBL" id="SNZR01000011">
    <property type="protein sequence ID" value="TDR93328.1"/>
    <property type="molecule type" value="Genomic_DNA"/>
</dbReference>
<reference evidence="2 3" key="1">
    <citation type="submission" date="2019-03" db="EMBL/GenBank/DDBJ databases">
        <title>Genomic Encyclopedia of Type Strains, Phase IV (KMG-IV): sequencing the most valuable type-strain genomes for metagenomic binning, comparative biology and taxonomic classification.</title>
        <authorList>
            <person name="Goeker M."/>
        </authorList>
    </citation>
    <scope>NUCLEOTIDE SEQUENCE [LARGE SCALE GENOMIC DNA]</scope>
    <source>
        <strain evidence="2 3">DSM 25903</strain>
    </source>
</reference>
<dbReference type="Proteomes" id="UP000295122">
    <property type="component" value="Unassembled WGS sequence"/>
</dbReference>
<gene>
    <name evidence="2" type="ORF">EV668_0586</name>
</gene>
<protein>
    <submittedName>
        <fullName evidence="2">Uncharacterized protein</fullName>
    </submittedName>
</protein>
<accession>A0A4R7C4M2</accession>
<keyword evidence="1" id="KW-0812">Transmembrane</keyword>
<evidence type="ECO:0000313" key="3">
    <source>
        <dbReference type="Proteomes" id="UP000295122"/>
    </source>
</evidence>
<evidence type="ECO:0000313" key="2">
    <source>
        <dbReference type="EMBL" id="TDR93328.1"/>
    </source>
</evidence>
<comment type="caution">
    <text evidence="2">The sequence shown here is derived from an EMBL/GenBank/DDBJ whole genome shotgun (WGS) entry which is preliminary data.</text>
</comment>
<evidence type="ECO:0000256" key="1">
    <source>
        <dbReference type="SAM" id="Phobius"/>
    </source>
</evidence>
<organism evidence="2 3">
    <name type="scientific">Enterovirga rhinocerotis</name>
    <dbReference type="NCBI Taxonomy" id="1339210"/>
    <lineage>
        <taxon>Bacteria</taxon>
        <taxon>Pseudomonadati</taxon>
        <taxon>Pseudomonadota</taxon>
        <taxon>Alphaproteobacteria</taxon>
        <taxon>Hyphomicrobiales</taxon>
        <taxon>Methylobacteriaceae</taxon>
        <taxon>Enterovirga</taxon>
    </lineage>
</organism>
<sequence>MPELVIPIILVALAAIGIGLLLTAIGIYRRLAELTMTLGDLRNLLVDNQAELSQAAKGIERVHDDLTRIVANSSKGAEIVRSFTRLPTR</sequence>